<dbReference type="PANTHER" id="PTHR23355:SF9">
    <property type="entry name" value="DIS3-LIKE EXONUCLEASE 2"/>
    <property type="match status" value="1"/>
</dbReference>
<comment type="function">
    <text evidence="8">3'-5' exoribonuclease that releases 5'-nucleoside monophosphates and is involved in maturation of structured RNAs.</text>
</comment>
<evidence type="ECO:0000259" key="9">
    <source>
        <dbReference type="PROSITE" id="PS50126"/>
    </source>
</evidence>
<dbReference type="GO" id="GO:0008859">
    <property type="term" value="F:exoribonuclease II activity"/>
    <property type="evidence" value="ECO:0007669"/>
    <property type="project" value="UniProtKB-UniRule"/>
</dbReference>
<dbReference type="SMART" id="SM00316">
    <property type="entry name" value="S1"/>
    <property type="match status" value="1"/>
</dbReference>
<dbReference type="InterPro" id="IPR050180">
    <property type="entry name" value="RNR_Ribonuclease"/>
</dbReference>
<dbReference type="SUPFAM" id="SSF50249">
    <property type="entry name" value="Nucleic acid-binding proteins"/>
    <property type="match status" value="4"/>
</dbReference>
<dbReference type="EMBL" id="FOWD01000011">
    <property type="protein sequence ID" value="SFO16174.1"/>
    <property type="molecule type" value="Genomic_DNA"/>
</dbReference>
<dbReference type="Proteomes" id="UP000198806">
    <property type="component" value="Unassembled WGS sequence"/>
</dbReference>
<evidence type="ECO:0000256" key="1">
    <source>
        <dbReference type="ARBA" id="ARBA00001849"/>
    </source>
</evidence>
<keyword evidence="11" id="KW-1185">Reference proteome</keyword>
<dbReference type="SMART" id="SM00357">
    <property type="entry name" value="CSP"/>
    <property type="match status" value="2"/>
</dbReference>
<evidence type="ECO:0000313" key="10">
    <source>
        <dbReference type="EMBL" id="SFO16174.1"/>
    </source>
</evidence>
<dbReference type="HAMAP" id="MF_01895">
    <property type="entry name" value="RNase_R"/>
    <property type="match status" value="1"/>
</dbReference>
<dbReference type="GO" id="GO:0005829">
    <property type="term" value="C:cytosol"/>
    <property type="evidence" value="ECO:0007669"/>
    <property type="project" value="TreeGrafter"/>
</dbReference>
<dbReference type="Pfam" id="PF00773">
    <property type="entry name" value="RNB"/>
    <property type="match status" value="1"/>
</dbReference>
<keyword evidence="6 8" id="KW-0269">Exonuclease</keyword>
<dbReference type="EC" id="3.1.13.1" evidence="8"/>
<accession>A0A1I5EXE7</accession>
<evidence type="ECO:0000313" key="11">
    <source>
        <dbReference type="Proteomes" id="UP000198806"/>
    </source>
</evidence>
<keyword evidence="7 8" id="KW-0694">RNA-binding</keyword>
<dbReference type="InterPro" id="IPR040476">
    <property type="entry name" value="CSD2"/>
</dbReference>
<protein>
    <recommendedName>
        <fullName evidence="8">Ribonuclease R</fullName>
        <shortName evidence="8">RNase R</shortName>
        <ecNumber evidence="8">3.1.13.1</ecNumber>
    </recommendedName>
</protein>
<sequence>MDSFILNEKKKILLEFINSKEYQPMKFKELCNILQVPRSEKQDLKEVLLSLQDEGKILVDVKGRYKAAEENTKTGIFSGTQRGYGFVIVEGEEDDIFIPENSTKGALHNDKVMVSIKEEKTGKRREGEIIRIIERGHATIVGTFEKSKNFGFVIADNQKLGKDIFIPIEHTKGAVTGHKVVVKITDFGNQEKNPEGKIVEILGHMNDPGVDILSVIMAYDLPVEFPEGVMKQVESVPDEIDSKDMAGRKDIRHLQTVTIDGEDAKDLDDAITISKEGNLYRLGVHIADVTNYVTEDSPMDKEALKRGTSVYLVDRVIPMLPHKLSNGICSLNQGTDRLALSCFMDIDEKGNVLGHEIAETVINVDRRMTYTSVKKILEDHDEEEMKEYEELVPMFLLMKELADILREKRRKRGSIDFDFPESKILLDKKGHPIEIKPYERNTATKIIEDFMLLANETIAENFFWQELPFLYRSHENPDSEKIQQLGIFINNFGYHIKIGQDEIHPKELQKLLAKIDGTPEEALISRLTLRSMKRAKYTTDSDGHFGLATRYYCHFTSPIRRYPDLQIHRIIKENLRGGLREKRIKHYNKILADVARQTSLTERRADDAERDVEKLKKVEYMSGFIGHTFEGVISGITSWGMYVELPNTVEGMIKVVDLQDDYYIYDEGTYSMIGEHTRKTFKLGQKVTVEVIGTDMLMKTIDFALVEEKEILEEP</sequence>
<proteinExistence type="inferred from homology"/>
<dbReference type="CDD" id="cd04471">
    <property type="entry name" value="S1_RNase_R"/>
    <property type="match status" value="1"/>
</dbReference>
<dbReference type="InterPro" id="IPR011805">
    <property type="entry name" value="RNase_R"/>
</dbReference>
<comment type="subcellular location">
    <subcellularLocation>
        <location evidence="2 8">Cytoplasm</location>
    </subcellularLocation>
</comment>
<dbReference type="AlphaFoldDB" id="A0A1I5EXE7"/>
<keyword evidence="5 8" id="KW-0378">Hydrolase</keyword>
<dbReference type="STRING" id="1527.SAMN04489757_11156"/>
<comment type="catalytic activity">
    <reaction evidence="1 8">
        <text>Exonucleolytic cleavage in the 3'- to 5'-direction to yield nucleoside 5'-phosphates.</text>
        <dbReference type="EC" id="3.1.13.1"/>
    </reaction>
</comment>
<feature type="domain" description="S1 motif" evidence="9">
    <location>
        <begin position="626"/>
        <end position="706"/>
    </location>
</feature>
<evidence type="ECO:0000256" key="8">
    <source>
        <dbReference type="HAMAP-Rule" id="MF_01895"/>
    </source>
</evidence>
<dbReference type="Pfam" id="PF08206">
    <property type="entry name" value="OB_RNB"/>
    <property type="match status" value="1"/>
</dbReference>
<reference evidence="10 11" key="1">
    <citation type="submission" date="2016-10" db="EMBL/GenBank/DDBJ databases">
        <authorList>
            <person name="de Groot N.N."/>
        </authorList>
    </citation>
    <scope>NUCLEOTIDE SEQUENCE [LARGE SCALE GENOMIC DNA]</scope>
    <source>
        <strain evidence="10 11">DSM 1283</strain>
    </source>
</reference>
<dbReference type="NCBIfam" id="TIGR00358">
    <property type="entry name" value="3_prime_RNase"/>
    <property type="match status" value="1"/>
</dbReference>
<dbReference type="InterPro" id="IPR004476">
    <property type="entry name" value="RNase_II/RNase_R"/>
</dbReference>
<dbReference type="InterPro" id="IPR011129">
    <property type="entry name" value="CSD"/>
</dbReference>
<dbReference type="InterPro" id="IPR012340">
    <property type="entry name" value="NA-bd_OB-fold"/>
</dbReference>
<evidence type="ECO:0000256" key="5">
    <source>
        <dbReference type="ARBA" id="ARBA00022801"/>
    </source>
</evidence>
<name>A0A1I5EXE7_9FIRM</name>
<organism evidence="10 11">
    <name type="scientific">Anaerocolumna aminovalerica</name>
    <dbReference type="NCBI Taxonomy" id="1527"/>
    <lineage>
        <taxon>Bacteria</taxon>
        <taxon>Bacillati</taxon>
        <taxon>Bacillota</taxon>
        <taxon>Clostridia</taxon>
        <taxon>Lachnospirales</taxon>
        <taxon>Lachnospiraceae</taxon>
        <taxon>Anaerocolumna</taxon>
    </lineage>
</organism>
<dbReference type="NCBIfam" id="TIGR02063">
    <property type="entry name" value="RNase_R"/>
    <property type="match status" value="1"/>
</dbReference>
<dbReference type="PANTHER" id="PTHR23355">
    <property type="entry name" value="RIBONUCLEASE"/>
    <property type="match status" value="1"/>
</dbReference>
<dbReference type="GO" id="GO:0006402">
    <property type="term" value="P:mRNA catabolic process"/>
    <property type="evidence" value="ECO:0007669"/>
    <property type="project" value="TreeGrafter"/>
</dbReference>
<keyword evidence="3 8" id="KW-0963">Cytoplasm</keyword>
<dbReference type="Gene3D" id="2.40.50.140">
    <property type="entry name" value="Nucleic acid-binding proteins"/>
    <property type="match status" value="3"/>
</dbReference>
<evidence type="ECO:0000256" key="3">
    <source>
        <dbReference type="ARBA" id="ARBA00022490"/>
    </source>
</evidence>
<evidence type="ECO:0000256" key="4">
    <source>
        <dbReference type="ARBA" id="ARBA00022722"/>
    </source>
</evidence>
<dbReference type="InterPro" id="IPR001900">
    <property type="entry name" value="RNase_II/R"/>
</dbReference>
<keyword evidence="4 8" id="KW-0540">Nuclease</keyword>
<dbReference type="Pfam" id="PF00575">
    <property type="entry name" value="S1"/>
    <property type="match status" value="1"/>
</dbReference>
<comment type="similarity">
    <text evidence="8">Belongs to the RNR ribonuclease family. RNase R subfamily.</text>
</comment>
<dbReference type="GO" id="GO:0003723">
    <property type="term" value="F:RNA binding"/>
    <property type="evidence" value="ECO:0007669"/>
    <property type="project" value="UniProtKB-UniRule"/>
</dbReference>
<dbReference type="InterPro" id="IPR003029">
    <property type="entry name" value="S1_domain"/>
</dbReference>
<dbReference type="PROSITE" id="PS50126">
    <property type="entry name" value="S1"/>
    <property type="match status" value="1"/>
</dbReference>
<dbReference type="InterPro" id="IPR013223">
    <property type="entry name" value="RNase_B_OB_dom"/>
</dbReference>
<dbReference type="SMART" id="SM00955">
    <property type="entry name" value="RNB"/>
    <property type="match status" value="1"/>
</dbReference>
<dbReference type="OrthoDB" id="9764149at2"/>
<gene>
    <name evidence="8" type="primary">rnr</name>
    <name evidence="10" type="ORF">SAMN04489757_11156</name>
</gene>
<evidence type="ECO:0000256" key="6">
    <source>
        <dbReference type="ARBA" id="ARBA00022839"/>
    </source>
</evidence>
<evidence type="ECO:0000256" key="2">
    <source>
        <dbReference type="ARBA" id="ARBA00004496"/>
    </source>
</evidence>
<dbReference type="Pfam" id="PF17876">
    <property type="entry name" value="CSD2"/>
    <property type="match status" value="1"/>
</dbReference>
<evidence type="ECO:0000256" key="7">
    <source>
        <dbReference type="ARBA" id="ARBA00022884"/>
    </source>
</evidence>
<dbReference type="RefSeq" id="WP_091685968.1">
    <property type="nucleotide sequence ID" value="NZ_BAABFM010000085.1"/>
</dbReference>